<feature type="region of interest" description="Disordered" evidence="1">
    <location>
        <begin position="55"/>
        <end position="123"/>
    </location>
</feature>
<evidence type="ECO:0000313" key="3">
    <source>
        <dbReference type="EMBL" id="CDR95466.1"/>
    </source>
</evidence>
<proteinExistence type="predicted"/>
<evidence type="ECO:0000256" key="1">
    <source>
        <dbReference type="SAM" id="MobiDB-lite"/>
    </source>
</evidence>
<feature type="signal peptide" evidence="2">
    <location>
        <begin position="1"/>
        <end position="23"/>
    </location>
</feature>
<keyword evidence="4" id="KW-1185">Reference proteome</keyword>
<accession>A0A061D405</accession>
<dbReference type="GeneID" id="24564007"/>
<feature type="compositionally biased region" description="Basic and acidic residues" evidence="1">
    <location>
        <begin position="230"/>
        <end position="244"/>
    </location>
</feature>
<feature type="region of interest" description="Disordered" evidence="1">
    <location>
        <begin position="212"/>
        <end position="271"/>
    </location>
</feature>
<dbReference type="AlphaFoldDB" id="A0A061D405"/>
<organism evidence="3 4">
    <name type="scientific">Babesia bigemina</name>
    <dbReference type="NCBI Taxonomy" id="5866"/>
    <lineage>
        <taxon>Eukaryota</taxon>
        <taxon>Sar</taxon>
        <taxon>Alveolata</taxon>
        <taxon>Apicomplexa</taxon>
        <taxon>Aconoidasida</taxon>
        <taxon>Piroplasmida</taxon>
        <taxon>Babesiidae</taxon>
        <taxon>Babesia</taxon>
    </lineage>
</organism>
<dbReference type="KEGG" id="bbig:BBBOND_0206240"/>
<feature type="compositionally biased region" description="Polar residues" evidence="1">
    <location>
        <begin position="213"/>
        <end position="228"/>
    </location>
</feature>
<feature type="chain" id="PRO_5001595427" evidence="2">
    <location>
        <begin position="24"/>
        <end position="334"/>
    </location>
</feature>
<dbReference type="EMBL" id="LK391708">
    <property type="protein sequence ID" value="CDR95466.1"/>
    <property type="molecule type" value="Genomic_DNA"/>
</dbReference>
<feature type="compositionally biased region" description="Polar residues" evidence="1">
    <location>
        <begin position="253"/>
        <end position="270"/>
    </location>
</feature>
<dbReference type="RefSeq" id="XP_012767652.1">
    <property type="nucleotide sequence ID" value="XM_012912198.1"/>
</dbReference>
<evidence type="ECO:0000313" key="4">
    <source>
        <dbReference type="Proteomes" id="UP000033188"/>
    </source>
</evidence>
<name>A0A061D405_BABBI</name>
<dbReference type="VEuPathDB" id="PiroplasmaDB:BBBOND_0206240"/>
<reference evidence="4" key="1">
    <citation type="submission" date="2014-06" db="EMBL/GenBank/DDBJ databases">
        <authorList>
            <person name="Aslett M."/>
            <person name="De Silva N."/>
        </authorList>
    </citation>
    <scope>NUCLEOTIDE SEQUENCE [LARGE SCALE GENOMIC DNA]</scope>
    <source>
        <strain evidence="4">Bond</strain>
    </source>
</reference>
<dbReference type="Proteomes" id="UP000033188">
    <property type="component" value="Chromosome 2"/>
</dbReference>
<sequence length="334" mass="36756">MQWLCQLIAFLLCTINVVDVSVATPSPSCSKEGDEKVFFPVHHLLDHLEQRKRNVDVTDRGAASGRRPSRWSLREGGRTQNGRRPRYDYGRQRSPIRTGKSGNSKYAVSRARRSSSSGIEGGFNIVDGPHHGGALPQTAIPSVKNVNFEPSNIHLSPSSANMKREFEIIPVIPLTDAKIKPKSRYENPATHYVLVPKVVDYTKYAAVLDKDGNSQNGAVTATLPSTSPKEGGRNDPLEGQHGVDDVQLPRPKQLTNGNNDEGENVKTSRTYPGEIGKARSFSADNLARISKSCELAQELRSNIINHVERCGQEPVPLRVRKICGSCCKKKRAVT</sequence>
<evidence type="ECO:0000256" key="2">
    <source>
        <dbReference type="SAM" id="SignalP"/>
    </source>
</evidence>
<protein>
    <submittedName>
        <fullName evidence="3">Uncharacterized protein</fullName>
    </submittedName>
</protein>
<keyword evidence="2" id="KW-0732">Signal</keyword>
<gene>
    <name evidence="3" type="ORF">BBBOND_0206240</name>
</gene>